<dbReference type="SUPFAM" id="SSF47384">
    <property type="entry name" value="Homodimeric domain of signal transducing histidine kinase"/>
    <property type="match status" value="1"/>
</dbReference>
<dbReference type="SUPFAM" id="SSF63829">
    <property type="entry name" value="Calcium-dependent phosphotriesterase"/>
    <property type="match status" value="3"/>
</dbReference>
<dbReference type="PROSITE" id="PS00041">
    <property type="entry name" value="HTH_ARAC_FAMILY_1"/>
    <property type="match status" value="1"/>
</dbReference>
<keyword evidence="8" id="KW-0732">Signal</keyword>
<comment type="catalytic activity">
    <reaction evidence="1">
        <text>ATP + protein L-histidine = ADP + protein N-phospho-L-histidine.</text>
        <dbReference type="EC" id="2.7.13.3"/>
    </reaction>
</comment>
<dbReference type="PROSITE" id="PS50109">
    <property type="entry name" value="HIS_KIN"/>
    <property type="match status" value="1"/>
</dbReference>
<dbReference type="PRINTS" id="PR00344">
    <property type="entry name" value="BCTRLSENSOR"/>
</dbReference>
<keyword evidence="3 7" id="KW-0597">Phosphoprotein</keyword>
<evidence type="ECO:0000256" key="8">
    <source>
        <dbReference type="SAM" id="SignalP"/>
    </source>
</evidence>
<dbReference type="PANTHER" id="PTHR43547:SF2">
    <property type="entry name" value="HYBRID SIGNAL TRANSDUCTION HISTIDINE KINASE C"/>
    <property type="match status" value="1"/>
</dbReference>
<dbReference type="InterPro" id="IPR005467">
    <property type="entry name" value="His_kinase_dom"/>
</dbReference>
<evidence type="ECO:0000256" key="4">
    <source>
        <dbReference type="ARBA" id="ARBA00023015"/>
    </source>
</evidence>
<dbReference type="Pfam" id="PF02518">
    <property type="entry name" value="HATPase_c"/>
    <property type="match status" value="1"/>
</dbReference>
<dbReference type="InterPro" id="IPR011123">
    <property type="entry name" value="Y_Y_Y"/>
</dbReference>
<gene>
    <name evidence="12" type="ORF">ACFPMF_23975</name>
</gene>
<evidence type="ECO:0000256" key="5">
    <source>
        <dbReference type="ARBA" id="ARBA00023125"/>
    </source>
</evidence>
<dbReference type="InterPro" id="IPR018060">
    <property type="entry name" value="HTH_AraC"/>
</dbReference>
<dbReference type="PANTHER" id="PTHR43547">
    <property type="entry name" value="TWO-COMPONENT HISTIDINE KINASE"/>
    <property type="match status" value="1"/>
</dbReference>
<dbReference type="SUPFAM" id="SSF52172">
    <property type="entry name" value="CheY-like"/>
    <property type="match status" value="1"/>
</dbReference>
<feature type="signal peptide" evidence="8">
    <location>
        <begin position="1"/>
        <end position="27"/>
    </location>
</feature>
<dbReference type="Proteomes" id="UP001596106">
    <property type="component" value="Unassembled WGS sequence"/>
</dbReference>
<dbReference type="InterPro" id="IPR009057">
    <property type="entry name" value="Homeodomain-like_sf"/>
</dbReference>
<dbReference type="SMART" id="SM00387">
    <property type="entry name" value="HATPase_c"/>
    <property type="match status" value="1"/>
</dbReference>
<evidence type="ECO:0000313" key="13">
    <source>
        <dbReference type="Proteomes" id="UP001596106"/>
    </source>
</evidence>
<dbReference type="SUPFAM" id="SSF55874">
    <property type="entry name" value="ATPase domain of HSP90 chaperone/DNA topoisomerase II/histidine kinase"/>
    <property type="match status" value="1"/>
</dbReference>
<evidence type="ECO:0000256" key="1">
    <source>
        <dbReference type="ARBA" id="ARBA00000085"/>
    </source>
</evidence>
<dbReference type="SMART" id="SM00388">
    <property type="entry name" value="HisKA"/>
    <property type="match status" value="1"/>
</dbReference>
<dbReference type="Gene3D" id="3.30.565.10">
    <property type="entry name" value="Histidine kinase-like ATPase, C-terminal domain"/>
    <property type="match status" value="1"/>
</dbReference>
<keyword evidence="6" id="KW-0804">Transcription</keyword>
<evidence type="ECO:0000259" key="10">
    <source>
        <dbReference type="PROSITE" id="PS50109"/>
    </source>
</evidence>
<dbReference type="Pfam" id="PF12833">
    <property type="entry name" value="HTH_18"/>
    <property type="match status" value="1"/>
</dbReference>
<dbReference type="InterPro" id="IPR018062">
    <property type="entry name" value="HTH_AraC-typ_CS"/>
</dbReference>
<feature type="domain" description="HTH araC/xylS-type" evidence="9">
    <location>
        <begin position="1260"/>
        <end position="1358"/>
    </location>
</feature>
<dbReference type="InterPro" id="IPR036890">
    <property type="entry name" value="HATPase_C_sf"/>
</dbReference>
<dbReference type="SUPFAM" id="SSF46689">
    <property type="entry name" value="Homeodomain-like"/>
    <property type="match status" value="1"/>
</dbReference>
<feature type="modified residue" description="4-aspartylphosphate" evidence="7">
    <location>
        <position position="1156"/>
    </location>
</feature>
<dbReference type="InterPro" id="IPR015943">
    <property type="entry name" value="WD40/YVTN_repeat-like_dom_sf"/>
</dbReference>
<evidence type="ECO:0000259" key="9">
    <source>
        <dbReference type="PROSITE" id="PS01124"/>
    </source>
</evidence>
<sequence length="1363" mass="152639">MPKLLAFCTIRLFWLVLLVREPLDACAQEDQRTRYPEKYPTPDQFEHLSTEDGLSSNYVTAILQDQDGFMWFGTGDGLNKYDGASFTVFKPDPSQPTRSFQNGFIMGLCEGDANRLWAVTNGGGLHEINRKTGQVLPHPIQAGQANRWNSQISVYKDRQHILWISTLAGLARYEPARHRFTLYPSPVAEVAVKSVFEDRQHRFWVATHQGLYQFNRKTGRFTRIAVQGVKGPHPSFQSFYLDQDDVLWVGSATAGYSLFKLTLRNQPWVLKPYNPGGKLNSFVWRGTIHRDSAGIVWVGTTTGLQGVDPVTDQVVTYRSDPELFRGLASSSAQAVYHDRAGTLWVGTDNGIDQQAVNTKPFRIYQVKPNERMASIPENRAYAVFKDQKGQLWVNNSPTLYRLSADGGRLDRIPAEVIDPVGHHPSEMTAFMPDGKEGIWMGSYDGLFHFDHGSGRFTRFPAKIPARFIAVQTAGPKPSADVWIGGESGLAAFNPQTRQFTYYTDQAEIPNRLPDKDVYGLLVSRNGEVWILIHRLGLCRLNPKTGRITRYVAGPPGHLSSNDVRSIYEDSAGTIWVGTYLGGLNRFDEKTGRFTTITHRDGIPGNTIVGITSDASGHLWLSTNDGLCRIDPHHKVIHTYQVSDGLPSNNFKHNAVFRYGSQLIFGSENGIVQFEPRRIRDDNRPFPVHITSLTVMNTPRPLPDKVIRLRHDENLFSIGFAALAYKHPEKNQYAYQLVGVNNNWVQNGSRHVVNFTSLPPGTYTFRVKAANSNGFWTNNVASIQILVRPPWWGSWWAYGLYGLLIGGAIWGYVRLSTSRIRQRQELELNRRQAQQLKAVDELKTRFFSNITHEFRTPLSLIIGPVEKLLQEGRFDRHTLTLVHRNARQLLRLINQLLDLAKLEGNSMNVVPMQGQIREFIDPIVAVFQAPATQKGIAFTATLAPFPANEYVFDADKWEKIITNLIANALKFTETGGNVTLTVEPVWEADVLKAVQFRLADSGIGIGPEQLPHIFDRFYQADTSTTRAHEGTGIGLALVHELIHLLKGRITVESQPGVGTTFHWTLPVEPVSASGERAPVPATAPVDGPLVLPKPASMSNPSVEPSSGARILIVEDNDELREFLVGELTASYQVLQAVDGLQGWEITQAELPDMVLTDVMMPRLDGHELCRLIKSNAATDHIAVVMLTAKTAQPSRIQGLQHGADEYLSKPFSLAELHLRLQNLMTRQQKLGDYYRQLFSIPGSSGPALVSAAEPTSDPFLDRIYALLEKHLDDSTINVDWLADQLAMNRKTLYRKLQSLIQLAPADLIRQYRIRKAAELLQTGYNVAETADQVGFSTPSHFAMVFKEIYQQTPTDFIASRAKKT</sequence>
<dbReference type="Pfam" id="PF00512">
    <property type="entry name" value="HisKA"/>
    <property type="match status" value="1"/>
</dbReference>
<dbReference type="Pfam" id="PF07495">
    <property type="entry name" value="Y_Y_Y"/>
    <property type="match status" value="1"/>
</dbReference>
<keyword evidence="5" id="KW-0238">DNA-binding</keyword>
<reference evidence="13" key="1">
    <citation type="journal article" date="2019" name="Int. J. Syst. Evol. Microbiol.">
        <title>The Global Catalogue of Microorganisms (GCM) 10K type strain sequencing project: providing services to taxonomists for standard genome sequencing and annotation.</title>
        <authorList>
            <consortium name="The Broad Institute Genomics Platform"/>
            <consortium name="The Broad Institute Genome Sequencing Center for Infectious Disease"/>
            <person name="Wu L."/>
            <person name="Ma J."/>
        </authorList>
    </citation>
    <scope>NUCLEOTIDE SEQUENCE [LARGE SCALE GENOMIC DNA]</scope>
    <source>
        <strain evidence="13">CCUG 55250</strain>
    </source>
</reference>
<evidence type="ECO:0000256" key="3">
    <source>
        <dbReference type="ARBA" id="ARBA00022553"/>
    </source>
</evidence>
<dbReference type="Gene3D" id="2.60.40.10">
    <property type="entry name" value="Immunoglobulins"/>
    <property type="match status" value="1"/>
</dbReference>
<dbReference type="InterPro" id="IPR003661">
    <property type="entry name" value="HisK_dim/P_dom"/>
</dbReference>
<dbReference type="RefSeq" id="WP_379849881.1">
    <property type="nucleotide sequence ID" value="NZ_JBHSMA010000012.1"/>
</dbReference>
<dbReference type="InterPro" id="IPR001789">
    <property type="entry name" value="Sig_transdc_resp-reg_receiver"/>
</dbReference>
<organism evidence="12 13">
    <name type="scientific">Larkinella bovis</name>
    <dbReference type="NCBI Taxonomy" id="683041"/>
    <lineage>
        <taxon>Bacteria</taxon>
        <taxon>Pseudomonadati</taxon>
        <taxon>Bacteroidota</taxon>
        <taxon>Cytophagia</taxon>
        <taxon>Cytophagales</taxon>
        <taxon>Spirosomataceae</taxon>
        <taxon>Larkinella</taxon>
    </lineage>
</organism>
<dbReference type="InterPro" id="IPR011006">
    <property type="entry name" value="CheY-like_superfamily"/>
</dbReference>
<proteinExistence type="predicted"/>
<dbReference type="Gene3D" id="3.40.50.2300">
    <property type="match status" value="1"/>
</dbReference>
<dbReference type="EMBL" id="JBHSMA010000012">
    <property type="protein sequence ID" value="MFC5412404.1"/>
    <property type="molecule type" value="Genomic_DNA"/>
</dbReference>
<dbReference type="InterPro" id="IPR003594">
    <property type="entry name" value="HATPase_dom"/>
</dbReference>
<feature type="domain" description="Response regulatory" evidence="11">
    <location>
        <begin position="1108"/>
        <end position="1223"/>
    </location>
</feature>
<dbReference type="Gene3D" id="2.130.10.10">
    <property type="entry name" value="YVTN repeat-like/Quinoprotein amine dehydrogenase"/>
    <property type="match status" value="2"/>
</dbReference>
<evidence type="ECO:0000256" key="2">
    <source>
        <dbReference type="ARBA" id="ARBA00012438"/>
    </source>
</evidence>
<dbReference type="Pfam" id="PF07494">
    <property type="entry name" value="Reg_prop"/>
    <property type="match status" value="3"/>
</dbReference>
<dbReference type="InterPro" id="IPR011110">
    <property type="entry name" value="Reg_prop"/>
</dbReference>
<dbReference type="PROSITE" id="PS50110">
    <property type="entry name" value="RESPONSE_REGULATORY"/>
    <property type="match status" value="1"/>
</dbReference>
<dbReference type="SMART" id="SM00342">
    <property type="entry name" value="HTH_ARAC"/>
    <property type="match status" value="1"/>
</dbReference>
<keyword evidence="13" id="KW-1185">Reference proteome</keyword>
<accession>A0ABW0IGJ4</accession>
<evidence type="ECO:0000259" key="11">
    <source>
        <dbReference type="PROSITE" id="PS50110"/>
    </source>
</evidence>
<dbReference type="Gene3D" id="1.10.287.130">
    <property type="match status" value="1"/>
</dbReference>
<dbReference type="PROSITE" id="PS01124">
    <property type="entry name" value="HTH_ARAC_FAMILY_2"/>
    <property type="match status" value="1"/>
</dbReference>
<comment type="caution">
    <text evidence="12">The sequence shown here is derived from an EMBL/GenBank/DDBJ whole genome shotgun (WGS) entry which is preliminary data.</text>
</comment>
<dbReference type="InterPro" id="IPR013783">
    <property type="entry name" value="Ig-like_fold"/>
</dbReference>
<keyword evidence="4" id="KW-0805">Transcription regulation</keyword>
<evidence type="ECO:0000256" key="6">
    <source>
        <dbReference type="ARBA" id="ARBA00023163"/>
    </source>
</evidence>
<dbReference type="InterPro" id="IPR036097">
    <property type="entry name" value="HisK_dim/P_sf"/>
</dbReference>
<feature type="chain" id="PRO_5045967422" description="histidine kinase" evidence="8">
    <location>
        <begin position="28"/>
        <end position="1363"/>
    </location>
</feature>
<dbReference type="Pfam" id="PF00072">
    <property type="entry name" value="Response_reg"/>
    <property type="match status" value="1"/>
</dbReference>
<evidence type="ECO:0000313" key="12">
    <source>
        <dbReference type="EMBL" id="MFC5412404.1"/>
    </source>
</evidence>
<dbReference type="CDD" id="cd16922">
    <property type="entry name" value="HATPase_EvgS-ArcB-TorS-like"/>
    <property type="match status" value="1"/>
</dbReference>
<name>A0ABW0IGJ4_9BACT</name>
<dbReference type="CDD" id="cd00082">
    <property type="entry name" value="HisKA"/>
    <property type="match status" value="1"/>
</dbReference>
<dbReference type="EC" id="2.7.13.3" evidence="2"/>
<dbReference type="InterPro" id="IPR004358">
    <property type="entry name" value="Sig_transdc_His_kin-like_C"/>
</dbReference>
<feature type="domain" description="Histidine kinase" evidence="10">
    <location>
        <begin position="848"/>
        <end position="1068"/>
    </location>
</feature>
<dbReference type="SMART" id="SM00448">
    <property type="entry name" value="REC"/>
    <property type="match status" value="1"/>
</dbReference>
<evidence type="ECO:0000256" key="7">
    <source>
        <dbReference type="PROSITE-ProRule" id="PRU00169"/>
    </source>
</evidence>
<dbReference type="Gene3D" id="1.10.10.60">
    <property type="entry name" value="Homeodomain-like"/>
    <property type="match status" value="1"/>
</dbReference>
<protein>
    <recommendedName>
        <fullName evidence="2">histidine kinase</fullName>
        <ecNumber evidence="2">2.7.13.3</ecNumber>
    </recommendedName>
</protein>